<dbReference type="InterPro" id="IPR050490">
    <property type="entry name" value="Bact_solute-bd_prot1"/>
</dbReference>
<dbReference type="EMBL" id="BAAAND010000001">
    <property type="protein sequence ID" value="GAA1566385.1"/>
    <property type="molecule type" value="Genomic_DNA"/>
</dbReference>
<dbReference type="InterPro" id="IPR006311">
    <property type="entry name" value="TAT_signal"/>
</dbReference>
<proteinExistence type="predicted"/>
<dbReference type="PROSITE" id="PS51257">
    <property type="entry name" value="PROKAR_LIPOPROTEIN"/>
    <property type="match status" value="1"/>
</dbReference>
<evidence type="ECO:0000313" key="2">
    <source>
        <dbReference type="EMBL" id="GAA1566385.1"/>
    </source>
</evidence>
<dbReference type="PANTHER" id="PTHR43649:SF12">
    <property type="entry name" value="DIACETYLCHITOBIOSE BINDING PROTEIN DASA"/>
    <property type="match status" value="1"/>
</dbReference>
<sequence length="485" mass="51984">MISRRRFFGASAGGVIGALAAAACSTAPGGGGGGQAAGAKTLRVWDHFQPREDLHKKLFADFQKSSGTVVQYTVYNPNQQGQALQLAFGSKQLPDVFTTAGVKLPQPRLRKDGWIAPIELSKEDLSAMPADAFLNGFTHFDGKLYSLPMVNYRQYGTLTWYNVELAEKAGLDPDRDLATWDGFRAAAAKIKSAGGDGISGWIAPLQFAQRLGEHVSDLAMAAGGVGATDPRTGAFSYGTDPYVHAIDFLGALKKDGLIFPASSSLDARTARARWSTGVAGLFFDGPWNIGVIKDQFKAFVDKVGVASVPSSEAGRPVVLYAPPKAGDYCAAATSKEPELVAKLLKIFTTEEVMLAETEQMDGMPVDLALVNKANVHPTYKKAAELFGRQIRLRPAPEVRNPGVSEVVAEMKQVEPDLGGIVQGVLSGQLPDARKALSEYDRKLTAERARAIKAVAAKGVKVSESDWVFGNWTPGEDYGHDKYKTS</sequence>
<evidence type="ECO:0008006" key="4">
    <source>
        <dbReference type="Google" id="ProtNLM"/>
    </source>
</evidence>
<protein>
    <recommendedName>
        <fullName evidence="4">Multiple sugar transport system substrate-binding protein</fullName>
    </recommendedName>
</protein>
<evidence type="ECO:0000256" key="1">
    <source>
        <dbReference type="SAM" id="SignalP"/>
    </source>
</evidence>
<dbReference type="PROSITE" id="PS51318">
    <property type="entry name" value="TAT"/>
    <property type="match status" value="1"/>
</dbReference>
<reference evidence="3" key="1">
    <citation type="journal article" date="2019" name="Int. J. Syst. Evol. Microbiol.">
        <title>The Global Catalogue of Microorganisms (GCM) 10K type strain sequencing project: providing services to taxonomists for standard genome sequencing and annotation.</title>
        <authorList>
            <consortium name="The Broad Institute Genomics Platform"/>
            <consortium name="The Broad Institute Genome Sequencing Center for Infectious Disease"/>
            <person name="Wu L."/>
            <person name="Ma J."/>
        </authorList>
    </citation>
    <scope>NUCLEOTIDE SEQUENCE [LARGE SCALE GENOMIC DNA]</scope>
    <source>
        <strain evidence="3">JCM 14304</strain>
    </source>
</reference>
<dbReference type="PANTHER" id="PTHR43649">
    <property type="entry name" value="ARABINOSE-BINDING PROTEIN-RELATED"/>
    <property type="match status" value="1"/>
</dbReference>
<dbReference type="Proteomes" id="UP001500190">
    <property type="component" value="Unassembled WGS sequence"/>
</dbReference>
<feature type="chain" id="PRO_5046179759" description="Multiple sugar transport system substrate-binding protein" evidence="1">
    <location>
        <begin position="21"/>
        <end position="485"/>
    </location>
</feature>
<dbReference type="InterPro" id="IPR006059">
    <property type="entry name" value="SBP"/>
</dbReference>
<organism evidence="2 3">
    <name type="scientific">Kribbella karoonensis</name>
    <dbReference type="NCBI Taxonomy" id="324851"/>
    <lineage>
        <taxon>Bacteria</taxon>
        <taxon>Bacillati</taxon>
        <taxon>Actinomycetota</taxon>
        <taxon>Actinomycetes</taxon>
        <taxon>Propionibacteriales</taxon>
        <taxon>Kribbellaceae</taxon>
        <taxon>Kribbella</taxon>
    </lineage>
</organism>
<dbReference type="RefSeq" id="WP_344187656.1">
    <property type="nucleotide sequence ID" value="NZ_BAAAND010000001.1"/>
</dbReference>
<keyword evidence="3" id="KW-1185">Reference proteome</keyword>
<gene>
    <name evidence="2" type="ORF">GCM10009742_04680</name>
</gene>
<dbReference type="Pfam" id="PF01547">
    <property type="entry name" value="SBP_bac_1"/>
    <property type="match status" value="1"/>
</dbReference>
<evidence type="ECO:0000313" key="3">
    <source>
        <dbReference type="Proteomes" id="UP001500190"/>
    </source>
</evidence>
<accession>A0ABP4NRH9</accession>
<feature type="signal peptide" evidence="1">
    <location>
        <begin position="1"/>
        <end position="20"/>
    </location>
</feature>
<keyword evidence="1" id="KW-0732">Signal</keyword>
<comment type="caution">
    <text evidence="2">The sequence shown here is derived from an EMBL/GenBank/DDBJ whole genome shotgun (WGS) entry which is preliminary data.</text>
</comment>
<dbReference type="SUPFAM" id="SSF53850">
    <property type="entry name" value="Periplasmic binding protein-like II"/>
    <property type="match status" value="1"/>
</dbReference>
<name>A0ABP4NRH9_9ACTN</name>
<dbReference type="Gene3D" id="3.40.190.10">
    <property type="entry name" value="Periplasmic binding protein-like II"/>
    <property type="match status" value="1"/>
</dbReference>